<reference evidence="4" key="1">
    <citation type="submission" date="2019-12" db="EMBL/GenBank/DDBJ databases">
        <authorList>
            <person name="Awala S.I."/>
            <person name="Rhee S.K."/>
        </authorList>
    </citation>
    <scope>NUCLEOTIDE SEQUENCE [LARGE SCALE GENOMIC DNA]</scope>
    <source>
        <strain evidence="4">IM1</strain>
    </source>
</reference>
<keyword evidence="1" id="KW-0175">Coiled coil</keyword>
<feature type="transmembrane region" description="Helical" evidence="2">
    <location>
        <begin position="208"/>
        <end position="230"/>
    </location>
</feature>
<dbReference type="Pfam" id="PF05137">
    <property type="entry name" value="PilN"/>
    <property type="match status" value="1"/>
</dbReference>
<dbReference type="InterPro" id="IPR052534">
    <property type="entry name" value="Extracell_DNA_Util/SecSys_Comp"/>
</dbReference>
<evidence type="ECO:0000313" key="3">
    <source>
        <dbReference type="EMBL" id="QJD30697.1"/>
    </source>
</evidence>
<dbReference type="InterPro" id="IPR007813">
    <property type="entry name" value="PilN"/>
</dbReference>
<dbReference type="PANTHER" id="PTHR40278">
    <property type="entry name" value="DNA UTILIZATION PROTEIN HOFN"/>
    <property type="match status" value="1"/>
</dbReference>
<protein>
    <submittedName>
        <fullName evidence="3">General secretion pathway protein GspI</fullName>
    </submittedName>
</protein>
<dbReference type="PANTHER" id="PTHR40278:SF1">
    <property type="entry name" value="DNA UTILIZATION PROTEIN HOFN"/>
    <property type="match status" value="1"/>
</dbReference>
<keyword evidence="2" id="KW-0812">Transmembrane</keyword>
<evidence type="ECO:0000313" key="4">
    <source>
        <dbReference type="Proteomes" id="UP000503004"/>
    </source>
</evidence>
<name>A0A858Q9Z0_9GAMM</name>
<keyword evidence="4" id="KW-1185">Reference proteome</keyword>
<dbReference type="RefSeq" id="WP_169603973.1">
    <property type="nucleotide sequence ID" value="NZ_CP046565.1"/>
</dbReference>
<sequence length="372" mass="42440">MVDFSKPIDLDVQAFLRWWGSELAFLVPERLRRLLGGRTSWIFLTWRADMLEAVHRTAGSERRLGSFTLDEAGREAWRRLLEAEPELAEVRMVFRLLPDQCMTRVVKLPLATEENLQQVIAFELDRLTPFKPDQVYFGARVIERLKAAGQIRVDLAVVPKDRLDLMLESMIASGWQPDYVDVSEDPYKRSHQLLPERFLMKKSRWNRWLNFGLAGLAVGLLLALLIVPVWKKSQWVEQLEAEVRKAGKAAKEVEALRQEAEQMAHEMGYLAQKKRKDPIVLDVLNELSKVMPDDTWLNGLQYKDGHLVVQGQSPSASSLIARMETSEEFKNTSFVSPVTKDVSNGLERFQIASDAVNGRFSEAPAQPENPGQ</sequence>
<dbReference type="SUPFAM" id="SSF53067">
    <property type="entry name" value="Actin-like ATPase domain"/>
    <property type="match status" value="1"/>
</dbReference>
<gene>
    <name evidence="3" type="ORF">GNH96_12395</name>
</gene>
<dbReference type="InterPro" id="IPR043129">
    <property type="entry name" value="ATPase_NBD"/>
</dbReference>
<evidence type="ECO:0000256" key="2">
    <source>
        <dbReference type="SAM" id="Phobius"/>
    </source>
</evidence>
<feature type="coiled-coil region" evidence="1">
    <location>
        <begin position="236"/>
        <end position="266"/>
    </location>
</feature>
<dbReference type="Gene3D" id="3.30.420.380">
    <property type="match status" value="1"/>
</dbReference>
<evidence type="ECO:0000256" key="1">
    <source>
        <dbReference type="SAM" id="Coils"/>
    </source>
</evidence>
<keyword evidence="2" id="KW-0472">Membrane</keyword>
<keyword evidence="2" id="KW-1133">Transmembrane helix</keyword>
<dbReference type="KEGG" id="metu:GNH96_12395"/>
<dbReference type="AlphaFoldDB" id="A0A858Q9Z0"/>
<dbReference type="EMBL" id="CP046565">
    <property type="protein sequence ID" value="QJD30697.1"/>
    <property type="molecule type" value="Genomic_DNA"/>
</dbReference>
<accession>A0A858Q9Z0</accession>
<organism evidence="3 4">
    <name type="scientific">Methylococcus geothermalis</name>
    <dbReference type="NCBI Taxonomy" id="2681310"/>
    <lineage>
        <taxon>Bacteria</taxon>
        <taxon>Pseudomonadati</taxon>
        <taxon>Pseudomonadota</taxon>
        <taxon>Gammaproteobacteria</taxon>
        <taxon>Methylococcales</taxon>
        <taxon>Methylococcaceae</taxon>
        <taxon>Methylococcus</taxon>
    </lineage>
</organism>
<dbReference type="Proteomes" id="UP000503004">
    <property type="component" value="Chromosome"/>
</dbReference>
<proteinExistence type="predicted"/>